<organism evidence="1 2">
    <name type="scientific">Halodesulfovibrio aestuarii</name>
    <dbReference type="NCBI Taxonomy" id="126333"/>
    <lineage>
        <taxon>Bacteria</taxon>
        <taxon>Pseudomonadati</taxon>
        <taxon>Thermodesulfobacteriota</taxon>
        <taxon>Desulfovibrionia</taxon>
        <taxon>Desulfovibrionales</taxon>
        <taxon>Desulfovibrionaceae</taxon>
        <taxon>Halodesulfovibrio</taxon>
    </lineage>
</organism>
<dbReference type="Proteomes" id="UP001568358">
    <property type="component" value="Unassembled WGS sequence"/>
</dbReference>
<protein>
    <submittedName>
        <fullName evidence="1">Uncharacterized protein</fullName>
    </submittedName>
</protein>
<accession>A0ABV4JR02</accession>
<gene>
    <name evidence="1" type="ORF">AB2Z07_05335</name>
</gene>
<evidence type="ECO:0000313" key="1">
    <source>
        <dbReference type="EMBL" id="MEZ6852961.1"/>
    </source>
</evidence>
<keyword evidence="2" id="KW-1185">Reference proteome</keyword>
<name>A0ABV4JR02_9BACT</name>
<evidence type="ECO:0000313" key="2">
    <source>
        <dbReference type="Proteomes" id="UP001568358"/>
    </source>
</evidence>
<dbReference type="RefSeq" id="WP_371150135.1">
    <property type="nucleotide sequence ID" value="NZ_JBFSOO010000003.1"/>
</dbReference>
<dbReference type="EMBL" id="JBFSOO010000003">
    <property type="protein sequence ID" value="MEZ6852961.1"/>
    <property type="molecule type" value="Genomic_DNA"/>
</dbReference>
<proteinExistence type="predicted"/>
<comment type="caution">
    <text evidence="1">The sequence shown here is derived from an EMBL/GenBank/DDBJ whole genome shotgun (WGS) entry which is preliminary data.</text>
</comment>
<reference evidence="1 2" key="1">
    <citation type="submission" date="2024-07" db="EMBL/GenBank/DDBJ databases">
        <title>Active virus-host system and metabolic interactions in a Lokiarchaeon culture.</title>
        <authorList>
            <person name="Ponce Toledo R.I."/>
            <person name="Rodrigues Oliveira T."/>
            <person name="Schleper C."/>
        </authorList>
    </citation>
    <scope>NUCLEOTIDE SEQUENCE [LARGE SCALE GENOMIC DNA]</scope>
    <source>
        <strain evidence="1 2">B35</strain>
    </source>
</reference>
<sequence length="79" mass="8400">MEHWFRKEKSGMVGTIFCTGASKIFWAGGNQGMRGNGALIGNPKKTQRMSLGGVTKQVTLIAVPAGCIGKKFAVEAVDE</sequence>